<keyword evidence="5" id="KW-0732">Signal</keyword>
<evidence type="ECO:0000256" key="5">
    <source>
        <dbReference type="SAM" id="SignalP"/>
    </source>
</evidence>
<feature type="signal peptide" evidence="5">
    <location>
        <begin position="1"/>
        <end position="21"/>
    </location>
</feature>
<protein>
    <submittedName>
        <fullName evidence="7">C-type cytochrome</fullName>
    </submittedName>
</protein>
<dbReference type="Gene3D" id="1.10.760.10">
    <property type="entry name" value="Cytochrome c-like domain"/>
    <property type="match status" value="1"/>
</dbReference>
<proteinExistence type="predicted"/>
<evidence type="ECO:0000256" key="2">
    <source>
        <dbReference type="ARBA" id="ARBA00022723"/>
    </source>
</evidence>
<dbReference type="InterPro" id="IPR009056">
    <property type="entry name" value="Cyt_c-like_dom"/>
</dbReference>
<keyword evidence="3 4" id="KW-0408">Iron</keyword>
<dbReference type="PANTHER" id="PTHR30600:SF4">
    <property type="entry name" value="CYTOCHROME C DOMAIN-CONTAINING PROTEIN"/>
    <property type="match status" value="1"/>
</dbReference>
<feature type="domain" description="Cytochrome c" evidence="6">
    <location>
        <begin position="337"/>
        <end position="469"/>
    </location>
</feature>
<accession>A0A7U2R9T8</accession>
<reference evidence="7 8" key="1">
    <citation type="submission" date="2020-07" db="EMBL/GenBank/DDBJ databases">
        <title>Genomic characterization of Flavobacterium psychrophilum strains.</title>
        <authorList>
            <person name="Castillo D."/>
            <person name="Jorgensen J."/>
            <person name="Middelboe M."/>
        </authorList>
    </citation>
    <scope>NUCLEOTIDE SEQUENCE [LARGE SCALE GENOMIC DNA]</scope>
    <source>
        <strain evidence="7 8">FPS-R7</strain>
    </source>
</reference>
<feature type="domain" description="Cytochrome c" evidence="6">
    <location>
        <begin position="90"/>
        <end position="252"/>
    </location>
</feature>
<evidence type="ECO:0000259" key="6">
    <source>
        <dbReference type="PROSITE" id="PS51007"/>
    </source>
</evidence>
<dbReference type="PROSITE" id="PS51007">
    <property type="entry name" value="CYTC"/>
    <property type="match status" value="2"/>
</dbReference>
<keyword evidence="2 4" id="KW-0479">Metal-binding</keyword>
<dbReference type="InterPro" id="IPR051395">
    <property type="entry name" value="Cytochrome_c_Peroxidase/MauG"/>
</dbReference>
<organism evidence="7 8">
    <name type="scientific">Flavobacterium psychrophilum</name>
    <dbReference type="NCBI Taxonomy" id="96345"/>
    <lineage>
        <taxon>Bacteria</taxon>
        <taxon>Pseudomonadati</taxon>
        <taxon>Bacteroidota</taxon>
        <taxon>Flavobacteriia</taxon>
        <taxon>Flavobacteriales</taxon>
        <taxon>Flavobacteriaceae</taxon>
        <taxon>Flavobacterium</taxon>
    </lineage>
</organism>
<dbReference type="InterPro" id="IPR010538">
    <property type="entry name" value="DHOR"/>
</dbReference>
<feature type="chain" id="PRO_5031309606" evidence="5">
    <location>
        <begin position="22"/>
        <end position="469"/>
    </location>
</feature>
<dbReference type="GO" id="GO:0004130">
    <property type="term" value="F:cytochrome-c peroxidase activity"/>
    <property type="evidence" value="ECO:0007669"/>
    <property type="project" value="TreeGrafter"/>
</dbReference>
<evidence type="ECO:0000256" key="4">
    <source>
        <dbReference type="PROSITE-ProRule" id="PRU00433"/>
    </source>
</evidence>
<dbReference type="GO" id="GO:0046872">
    <property type="term" value="F:metal ion binding"/>
    <property type="evidence" value="ECO:0007669"/>
    <property type="project" value="UniProtKB-KW"/>
</dbReference>
<dbReference type="SUPFAM" id="SSF46626">
    <property type="entry name" value="Cytochrome c"/>
    <property type="match status" value="1"/>
</dbReference>
<dbReference type="InterPro" id="IPR036909">
    <property type="entry name" value="Cyt_c-like_dom_sf"/>
</dbReference>
<evidence type="ECO:0000313" key="7">
    <source>
        <dbReference type="EMBL" id="QRE03589.1"/>
    </source>
</evidence>
<dbReference type="GO" id="GO:0009055">
    <property type="term" value="F:electron transfer activity"/>
    <property type="evidence" value="ECO:0007669"/>
    <property type="project" value="InterPro"/>
</dbReference>
<keyword evidence="1 4" id="KW-0349">Heme</keyword>
<evidence type="ECO:0000256" key="3">
    <source>
        <dbReference type="ARBA" id="ARBA00023004"/>
    </source>
</evidence>
<sequence length="469" mass="51263">MKHIIKILVFIFFVQFISCNADNDSKYQEVPALLLPENGEEYSGGQATVFNQSQEAFGFFARNLTQEEQTDFGIGNSFFRQSWVSAPASTTARDGLGPFFNAVSCSSCHFKDGRGRPPAFDGELGRGLLLRLSLAGNHPNGSSFSDPIYGGQLQDNAVLGQTVKGKYTITYQLISETLADGTVIQLRKPIYQINNLGYGALAGGVLVSPRIANQMIGLGLLEAVPESTILGFIATNNSNEISGKANYVYDVESNSQKLGRFGWKANQPTIRQQAAGAFSGDMGITTSIFPNENAPPSVNLNTIPNGGSPEISDDNLAKVVLYSSSLAVPARRNYTEQNVLKGKKIFQEINCTACHVPKIQTSTNYPILAFRNQTIRPYTDLLLHDMGEELSDNASDFLANGNEWRTQPLWGIGLINTVNGHTNLLHDGRARNITEAILWHGGEAQTAKLKFKQLTTIDRNNLLEFINSL</sequence>
<dbReference type="RefSeq" id="WP_203095904.1">
    <property type="nucleotide sequence ID" value="NZ_CP059075.1"/>
</dbReference>
<evidence type="ECO:0000256" key="1">
    <source>
        <dbReference type="ARBA" id="ARBA00022617"/>
    </source>
</evidence>
<dbReference type="Pfam" id="PF06537">
    <property type="entry name" value="DHOR"/>
    <property type="match status" value="1"/>
</dbReference>
<evidence type="ECO:0000313" key="8">
    <source>
        <dbReference type="Proteomes" id="UP000596329"/>
    </source>
</evidence>
<dbReference type="PIRSF" id="PIRSF028099">
    <property type="entry name" value="DUF1111"/>
    <property type="match status" value="1"/>
</dbReference>
<dbReference type="Proteomes" id="UP000596329">
    <property type="component" value="Chromosome"/>
</dbReference>
<dbReference type="AlphaFoldDB" id="A0A7U2R9T8"/>
<gene>
    <name evidence="7" type="ORF">H0H26_11970</name>
</gene>
<name>A0A7U2R9T8_FLAPS</name>
<dbReference type="PANTHER" id="PTHR30600">
    <property type="entry name" value="CYTOCHROME C PEROXIDASE-RELATED"/>
    <property type="match status" value="1"/>
</dbReference>
<dbReference type="GO" id="GO:0020037">
    <property type="term" value="F:heme binding"/>
    <property type="evidence" value="ECO:0007669"/>
    <property type="project" value="InterPro"/>
</dbReference>
<dbReference type="EMBL" id="CP059075">
    <property type="protein sequence ID" value="QRE03589.1"/>
    <property type="molecule type" value="Genomic_DNA"/>
</dbReference>